<protein>
    <submittedName>
        <fullName evidence="2">Uncharacterized protein</fullName>
    </submittedName>
</protein>
<dbReference type="EMBL" id="FWXH01000010">
    <property type="protein sequence ID" value="SMC25713.1"/>
    <property type="molecule type" value="Genomic_DNA"/>
</dbReference>
<feature type="transmembrane region" description="Helical" evidence="1">
    <location>
        <begin position="68"/>
        <end position="89"/>
    </location>
</feature>
<evidence type="ECO:0000313" key="3">
    <source>
        <dbReference type="Proteomes" id="UP000192468"/>
    </source>
</evidence>
<dbReference type="OrthoDB" id="1903794at2"/>
<keyword evidence="1" id="KW-0472">Membrane</keyword>
<keyword evidence="3" id="KW-1185">Reference proteome</keyword>
<keyword evidence="1" id="KW-0812">Transmembrane</keyword>
<evidence type="ECO:0000256" key="1">
    <source>
        <dbReference type="SAM" id="Phobius"/>
    </source>
</evidence>
<name>A0A1W1XP17_9CLOT</name>
<dbReference type="STRING" id="1121291.SAMN02745134_02546"/>
<feature type="transmembrane region" description="Helical" evidence="1">
    <location>
        <begin position="29"/>
        <end position="48"/>
    </location>
</feature>
<accession>A0A1W1XP17</accession>
<gene>
    <name evidence="2" type="ORF">SAMN02745134_02546</name>
</gene>
<dbReference type="AlphaFoldDB" id="A0A1W1XP17"/>
<keyword evidence="1" id="KW-1133">Transmembrane helix</keyword>
<sequence>MFTGINIERNSLNKNIRLEKTYNLIKNKFSIIIFCLLIMFIAFSLILYNKQIVNLNSKDVSTLGTLYMNSIIIGIFVGMFTSLFVIFWYEQKIRQYKHDDSIKSYARIFRADIERSKKLFKNKRFELVKISNVTIMKNWLQCFGYISSELSIEEIHELVDYYARIDKLIDYENRINGHLEKMQCFTLKTYPYMKEYKELIAMFSFEINNLFKVKIGKLALKLNHLSK</sequence>
<dbReference type="Proteomes" id="UP000192468">
    <property type="component" value="Unassembled WGS sequence"/>
</dbReference>
<proteinExistence type="predicted"/>
<organism evidence="2 3">
    <name type="scientific">Clostridium acidisoli DSM 12555</name>
    <dbReference type="NCBI Taxonomy" id="1121291"/>
    <lineage>
        <taxon>Bacteria</taxon>
        <taxon>Bacillati</taxon>
        <taxon>Bacillota</taxon>
        <taxon>Clostridia</taxon>
        <taxon>Eubacteriales</taxon>
        <taxon>Clostridiaceae</taxon>
        <taxon>Clostridium</taxon>
    </lineage>
</organism>
<reference evidence="2 3" key="1">
    <citation type="submission" date="2017-04" db="EMBL/GenBank/DDBJ databases">
        <authorList>
            <person name="Afonso C.L."/>
            <person name="Miller P.J."/>
            <person name="Scott M.A."/>
            <person name="Spackman E."/>
            <person name="Goraichik I."/>
            <person name="Dimitrov K.M."/>
            <person name="Suarez D.L."/>
            <person name="Swayne D.E."/>
        </authorList>
    </citation>
    <scope>NUCLEOTIDE SEQUENCE [LARGE SCALE GENOMIC DNA]</scope>
    <source>
        <strain evidence="2 3">DSM 12555</strain>
    </source>
</reference>
<dbReference type="RefSeq" id="WP_084116373.1">
    <property type="nucleotide sequence ID" value="NZ_FWXH01000010.1"/>
</dbReference>
<evidence type="ECO:0000313" key="2">
    <source>
        <dbReference type="EMBL" id="SMC25713.1"/>
    </source>
</evidence>